<evidence type="ECO:0000259" key="2">
    <source>
        <dbReference type="Pfam" id="PF20349"/>
    </source>
</evidence>
<feature type="domain" description="DUF6644" evidence="2">
    <location>
        <begin position="38"/>
        <end position="166"/>
    </location>
</feature>
<accession>A0A0M5JFA0</accession>
<reference evidence="3 4" key="2">
    <citation type="journal article" date="2016" name="Int. J. Syst. Evol. Microbiol.">
        <title>Bacillus gobiensis sp. nov., isolated from a soil sample.</title>
        <authorList>
            <person name="Liu B."/>
            <person name="Liu G.H."/>
            <person name="Cetin S."/>
            <person name="Schumann P."/>
            <person name="Pan Z.Z."/>
            <person name="Chen Q.Q."/>
        </authorList>
    </citation>
    <scope>NUCLEOTIDE SEQUENCE [LARGE SCALE GENOMIC DNA]</scope>
    <source>
        <strain evidence="3 4">FJAT-4402</strain>
    </source>
</reference>
<dbReference type="Proteomes" id="UP000067625">
    <property type="component" value="Chromosome"/>
</dbReference>
<feature type="transmembrane region" description="Helical" evidence="1">
    <location>
        <begin position="108"/>
        <end position="125"/>
    </location>
</feature>
<dbReference type="InterPro" id="IPR046586">
    <property type="entry name" value="DUF6644"/>
</dbReference>
<keyword evidence="4" id="KW-1185">Reference proteome</keyword>
<feature type="transmembrane region" description="Helical" evidence="1">
    <location>
        <begin position="75"/>
        <end position="96"/>
    </location>
</feature>
<reference evidence="4" key="1">
    <citation type="submission" date="2015-08" db="EMBL/GenBank/DDBJ databases">
        <title>Genome sequencing project for genomic taxonomy and phylogenomics of Bacillus-like bacteria.</title>
        <authorList>
            <person name="Liu B."/>
            <person name="Wang J."/>
            <person name="Zhu Y."/>
            <person name="Liu G."/>
            <person name="Chen Q."/>
            <person name="Chen Z."/>
            <person name="Lan J."/>
            <person name="Che J."/>
            <person name="Ge C."/>
            <person name="Shi H."/>
            <person name="Pan Z."/>
            <person name="Liu X."/>
        </authorList>
    </citation>
    <scope>NUCLEOTIDE SEQUENCE [LARGE SCALE GENOMIC DNA]</scope>
    <source>
        <strain evidence="4">FJAT-4402</strain>
    </source>
</reference>
<keyword evidence="1" id="KW-1133">Transmembrane helix</keyword>
<gene>
    <name evidence="3" type="ORF">AM592_13620</name>
</gene>
<keyword evidence="1" id="KW-0472">Membrane</keyword>
<evidence type="ECO:0000313" key="4">
    <source>
        <dbReference type="Proteomes" id="UP000067625"/>
    </source>
</evidence>
<proteinExistence type="predicted"/>
<feature type="transmembrane region" description="Helical" evidence="1">
    <location>
        <begin position="33"/>
        <end position="55"/>
    </location>
</feature>
<organism evidence="3 4">
    <name type="scientific">Bacillus gobiensis</name>
    <dbReference type="NCBI Taxonomy" id="1441095"/>
    <lineage>
        <taxon>Bacteria</taxon>
        <taxon>Bacillati</taxon>
        <taxon>Bacillota</taxon>
        <taxon>Bacilli</taxon>
        <taxon>Bacillales</taxon>
        <taxon>Bacillaceae</taxon>
        <taxon>Bacillus</taxon>
    </lineage>
</organism>
<name>A0A0M5JFA0_9BACI</name>
<dbReference type="AlphaFoldDB" id="A0A0M5JFA0"/>
<keyword evidence="1" id="KW-0812">Transmembrane</keyword>
<sequence>MIFSQFIVFSPFVNSLIWLEGTLLSQSVRINPWFYPISEVVHILGLAILTGSTALFDLRLLGYGKFLSVKKTADFLLPLAHLGFFLVVLSGTFLFLNDPRALMNNTAFQIKILLILLAGINAFVFHVRNLKCAEIEIKEFSSVKAAAICSIFLWIAIIALGRFVAYI</sequence>
<evidence type="ECO:0000256" key="1">
    <source>
        <dbReference type="SAM" id="Phobius"/>
    </source>
</evidence>
<dbReference type="PATRIC" id="fig|1441095.3.peg.2992"/>
<evidence type="ECO:0000313" key="3">
    <source>
        <dbReference type="EMBL" id="ALC84244.1"/>
    </source>
</evidence>
<dbReference type="Pfam" id="PF20349">
    <property type="entry name" value="DUF6644"/>
    <property type="match status" value="1"/>
</dbReference>
<protein>
    <recommendedName>
        <fullName evidence="2">DUF6644 domain-containing protein</fullName>
    </recommendedName>
</protein>
<feature type="transmembrane region" description="Helical" evidence="1">
    <location>
        <begin position="145"/>
        <end position="165"/>
    </location>
</feature>
<dbReference type="EMBL" id="CP012600">
    <property type="protein sequence ID" value="ALC84244.1"/>
    <property type="molecule type" value="Genomic_DNA"/>
</dbReference>